<dbReference type="Proteomes" id="UP000181860">
    <property type="component" value="Unassembled WGS sequence"/>
</dbReference>
<evidence type="ECO:0000313" key="3">
    <source>
        <dbReference type="Proteomes" id="UP000181860"/>
    </source>
</evidence>
<proteinExistence type="predicted"/>
<keyword evidence="3" id="KW-1185">Reference proteome</keyword>
<dbReference type="EMBL" id="CP123735">
    <property type="protein sequence ID" value="WGO86426.1"/>
    <property type="molecule type" value="Genomic_DNA"/>
</dbReference>
<protein>
    <submittedName>
        <fullName evidence="2">Uncharacterized protein</fullName>
    </submittedName>
</protein>
<evidence type="ECO:0000313" key="1">
    <source>
        <dbReference type="EMBL" id="SDA48110.1"/>
    </source>
</evidence>
<evidence type="ECO:0000313" key="2">
    <source>
        <dbReference type="EMBL" id="WGO86426.1"/>
    </source>
</evidence>
<reference evidence="2" key="2">
    <citation type="journal article" date="2022" name="Food Funct.">
        <title>Lactobacillus kefiranofaciens ZW18 from Kefir enhances the anti-tumor effect of anti-programmed cell death 1 (PD-1) immunotherapy by modulating the gut microbiota.</title>
        <authorList>
            <person name="Zhao J."/>
            <person name="Wang Y."/>
            <person name="Wang J."/>
            <person name="Lv M."/>
            <person name="Zhou C."/>
            <person name="Jia L."/>
            <person name="Geng W."/>
        </authorList>
    </citation>
    <scope>NUCLEOTIDE SEQUENCE</scope>
    <source>
        <strain evidence="2">ZW18</strain>
    </source>
</reference>
<reference evidence="1 3" key="1">
    <citation type="submission" date="2016-10" db="EMBL/GenBank/DDBJ databases">
        <authorList>
            <person name="Varghese N."/>
            <person name="Submissions S."/>
        </authorList>
    </citation>
    <scope>NUCLEOTIDE SEQUENCE [LARGE SCALE GENOMIC DNA]</scope>
    <source>
        <strain evidence="1 3">ATCC 43761</strain>
    </source>
</reference>
<dbReference type="RefSeq" id="WP_013854042.1">
    <property type="nucleotide sequence ID" value="NZ_CP123735.1"/>
</dbReference>
<reference evidence="2" key="3">
    <citation type="submission" date="2023-04" db="EMBL/GenBank/DDBJ databases">
        <authorList>
            <person name="Wang Y."/>
        </authorList>
    </citation>
    <scope>NUCLEOTIDE SEQUENCE</scope>
    <source>
        <strain evidence="2">ZW18</strain>
    </source>
</reference>
<dbReference type="Proteomes" id="UP001242513">
    <property type="component" value="Chromosome"/>
</dbReference>
<evidence type="ECO:0000313" key="4">
    <source>
        <dbReference type="Proteomes" id="UP001242513"/>
    </source>
</evidence>
<dbReference type="AlphaFoldDB" id="A0AAX3UFI2"/>
<name>A0AAX3UFI2_9LACO</name>
<dbReference type="EMBL" id="FMXC01000006">
    <property type="protein sequence ID" value="SDA48110.1"/>
    <property type="molecule type" value="Genomic_DNA"/>
</dbReference>
<gene>
    <name evidence="2" type="ORF">QEJ78_02875</name>
    <name evidence="1" type="ORF">SAMN02983011_00808</name>
</gene>
<accession>A0AAX3UFI2</accession>
<sequence length="144" mass="17048">MTQQFEKLTAEDLDCYRELFSGITRKIQRLGYSNFYIFNVQKTIHILQIYREWLLAQKERNFDKLYQDFWGRREMDITAVSLLLLPRVHDKQQELQEIKEVLTQIDELGTSYIFNDVQSNAIGLPIENQIYPASRQGLQDVISA</sequence>
<organism evidence="2 4">
    <name type="scientific">Lactobacillus kefiranofaciens</name>
    <dbReference type="NCBI Taxonomy" id="267818"/>
    <lineage>
        <taxon>Bacteria</taxon>
        <taxon>Bacillati</taxon>
        <taxon>Bacillota</taxon>
        <taxon>Bacilli</taxon>
        <taxon>Lactobacillales</taxon>
        <taxon>Lactobacillaceae</taxon>
        <taxon>Lactobacillus</taxon>
    </lineage>
</organism>